<comment type="caution">
    <text evidence="3">The sequence shown here is derived from an EMBL/GenBank/DDBJ whole genome shotgun (WGS) entry which is preliminary data.</text>
</comment>
<dbReference type="PANTHER" id="PTHR13343">
    <property type="entry name" value="CREG1 PROTEIN"/>
    <property type="match status" value="1"/>
</dbReference>
<dbReference type="AlphaFoldDB" id="A0A7W9ZE81"/>
<feature type="domain" description="CREG-like beta-barrel" evidence="2">
    <location>
        <begin position="14"/>
        <end position="160"/>
    </location>
</feature>
<dbReference type="RefSeq" id="WP_184262509.1">
    <property type="nucleotide sequence ID" value="NZ_JACIIX010000003.1"/>
</dbReference>
<keyword evidence="4" id="KW-1185">Reference proteome</keyword>
<protein>
    <recommendedName>
        <fullName evidence="5">DUF2470 domain-containing protein</fullName>
    </recommendedName>
</protein>
<gene>
    <name evidence="3" type="ORF">FHS48_001295</name>
</gene>
<dbReference type="PANTHER" id="PTHR13343:SF17">
    <property type="entry name" value="CELLULAR REPRESSOR OF E1A-STIMULATED GENES, ISOFORM A"/>
    <property type="match status" value="1"/>
</dbReference>
<dbReference type="InterPro" id="IPR037119">
    <property type="entry name" value="Haem_oxidase_HugZ-like_sf"/>
</dbReference>
<evidence type="ECO:0000313" key="4">
    <source>
        <dbReference type="Proteomes" id="UP000544872"/>
    </source>
</evidence>
<dbReference type="InterPro" id="IPR012349">
    <property type="entry name" value="Split_barrel_FMN-bd"/>
</dbReference>
<dbReference type="Pfam" id="PF13883">
    <property type="entry name" value="CREG_beta-barrel"/>
    <property type="match status" value="1"/>
</dbReference>
<name>A0A7W9ZE81_NOVIT</name>
<feature type="domain" description="DUF2470" evidence="1">
    <location>
        <begin position="179"/>
        <end position="250"/>
    </location>
</feature>
<dbReference type="GO" id="GO:0005737">
    <property type="term" value="C:cytoplasm"/>
    <property type="evidence" value="ECO:0007669"/>
    <property type="project" value="UniProtKB-ARBA"/>
</dbReference>
<dbReference type="SUPFAM" id="SSF50475">
    <property type="entry name" value="FMN-binding split barrel"/>
    <property type="match status" value="1"/>
</dbReference>
<dbReference type="Gene3D" id="3.20.180.10">
    <property type="entry name" value="PNP-oxidase-like"/>
    <property type="match status" value="1"/>
</dbReference>
<dbReference type="Proteomes" id="UP000544872">
    <property type="component" value="Unassembled WGS sequence"/>
</dbReference>
<reference evidence="3 4" key="1">
    <citation type="submission" date="2020-08" db="EMBL/GenBank/DDBJ databases">
        <title>Genomic Encyclopedia of Type Strains, Phase IV (KMG-IV): sequencing the most valuable type-strain genomes for metagenomic binning, comparative biology and taxonomic classification.</title>
        <authorList>
            <person name="Goeker M."/>
        </authorList>
    </citation>
    <scope>NUCLEOTIDE SEQUENCE [LARGE SCALE GENOMIC DNA]</scope>
    <source>
        <strain evidence="3 4">DSM 11590</strain>
    </source>
</reference>
<organism evidence="3 4">
    <name type="scientific">Novispirillum itersonii</name>
    <name type="common">Aquaspirillum itersonii</name>
    <dbReference type="NCBI Taxonomy" id="189"/>
    <lineage>
        <taxon>Bacteria</taxon>
        <taxon>Pseudomonadati</taxon>
        <taxon>Pseudomonadota</taxon>
        <taxon>Alphaproteobacteria</taxon>
        <taxon>Rhodospirillales</taxon>
        <taxon>Novispirillaceae</taxon>
        <taxon>Novispirillum</taxon>
    </lineage>
</organism>
<sequence>MTREIPQIKPSDSHRRSVRALLRGCRSGSLATTLPAATEEDAAGPTPYVSLVTHATLPDASPVFLLSELADHTQNLLRDPRAAFLVEQASGLPNPQTGPRATVTGTLHRAEGAELEQARSRFLARHPGAALYAGFGDFAVWVMTVERIHFVGGFARAVWIEDGPGLPAALCRELDAVAASACGHMNSDHADAVALLAATYGSNRDAADGWTMTAVDADGLDLANGETSLRIPFPNPLKDANELQPTLVALVRAARAAPQ</sequence>
<accession>A0A7W9ZE81</accession>
<dbReference type="Gene3D" id="2.30.110.10">
    <property type="entry name" value="Electron Transport, Fmn-binding Protein, Chain A"/>
    <property type="match status" value="1"/>
</dbReference>
<dbReference type="EMBL" id="JACIIX010000003">
    <property type="protein sequence ID" value="MBB6209887.1"/>
    <property type="molecule type" value="Genomic_DNA"/>
</dbReference>
<proteinExistence type="predicted"/>
<evidence type="ECO:0000313" key="3">
    <source>
        <dbReference type="EMBL" id="MBB6209887.1"/>
    </source>
</evidence>
<evidence type="ECO:0000259" key="1">
    <source>
        <dbReference type="Pfam" id="PF10615"/>
    </source>
</evidence>
<evidence type="ECO:0000259" key="2">
    <source>
        <dbReference type="Pfam" id="PF13883"/>
    </source>
</evidence>
<evidence type="ECO:0008006" key="5">
    <source>
        <dbReference type="Google" id="ProtNLM"/>
    </source>
</evidence>
<dbReference type="InterPro" id="IPR055343">
    <property type="entry name" value="CREG_beta-barrel"/>
</dbReference>
<dbReference type="InterPro" id="IPR019595">
    <property type="entry name" value="DUF2470"/>
</dbReference>
<dbReference type="Pfam" id="PF10615">
    <property type="entry name" value="DUF2470"/>
    <property type="match status" value="1"/>
</dbReference>